<proteinExistence type="predicted"/>
<organism evidence="1 2">
    <name type="scientific">Variovorax boronicumulans</name>
    <dbReference type="NCBI Taxonomy" id="436515"/>
    <lineage>
        <taxon>Bacteria</taxon>
        <taxon>Pseudomonadati</taxon>
        <taxon>Pseudomonadota</taxon>
        <taxon>Betaproteobacteria</taxon>
        <taxon>Burkholderiales</taxon>
        <taxon>Comamonadaceae</taxon>
        <taxon>Variovorax</taxon>
    </lineage>
</organism>
<dbReference type="EMBL" id="CP023284">
    <property type="protein sequence ID" value="ATA55327.1"/>
    <property type="molecule type" value="Genomic_DNA"/>
</dbReference>
<evidence type="ECO:0000313" key="2">
    <source>
        <dbReference type="Proteomes" id="UP000217154"/>
    </source>
</evidence>
<evidence type="ECO:0000313" key="1">
    <source>
        <dbReference type="EMBL" id="ATA55327.1"/>
    </source>
</evidence>
<dbReference type="KEGG" id="vbo:CKY39_20485"/>
<accession>A0A250DLS8</accession>
<dbReference type="Proteomes" id="UP000217154">
    <property type="component" value="Chromosome"/>
</dbReference>
<sequence length="152" mass="17637">MLYISSVFCEVFRYRFEGQELPTKEAVKLTRRVGELLYVERIHDPRPGRSLMLAMLLADDNEKYLIPTLDRAHMLEVRDGFFIEGMEVHPRGRGSKNIKSDDYPQRWFCRPAPRPGASDPKVARVEARRHAESIATALQRWPGRRGELPETD</sequence>
<gene>
    <name evidence="1" type="ORF">CKY39_20485</name>
</gene>
<name>A0A250DLS8_9BURK</name>
<dbReference type="AlphaFoldDB" id="A0A250DLS8"/>
<protein>
    <submittedName>
        <fullName evidence="1">Uncharacterized protein</fullName>
    </submittedName>
</protein>
<dbReference type="RefSeq" id="WP_095745700.1">
    <property type="nucleotide sequence ID" value="NZ_CP023284.1"/>
</dbReference>
<reference evidence="1 2" key="1">
    <citation type="submission" date="2017-09" db="EMBL/GenBank/DDBJ databases">
        <title>The diverse metabolic capabilities of V. boronicumulans make it an excellent choice for continued studies on novel biodegradation.</title>
        <authorList>
            <person name="Sun S."/>
        </authorList>
    </citation>
    <scope>NUCLEOTIDE SEQUENCE [LARGE SCALE GENOMIC DNA]</scope>
    <source>
        <strain evidence="1 2">J1</strain>
    </source>
</reference>